<dbReference type="PANTHER" id="PTHR11787:SF8">
    <property type="entry name" value="RAB GDP DISSOCIATION INHIBITOR"/>
    <property type="match status" value="1"/>
</dbReference>
<protein>
    <recommendedName>
        <fullName evidence="2">Rab GDP dissociation inhibitor</fullName>
    </recommendedName>
</protein>
<dbReference type="GO" id="GO:0015031">
    <property type="term" value="P:protein transport"/>
    <property type="evidence" value="ECO:0007669"/>
    <property type="project" value="InterPro"/>
</dbReference>
<dbReference type="Gene3D" id="3.50.50.60">
    <property type="entry name" value="FAD/NAD(P)-binding domain"/>
    <property type="match status" value="1"/>
</dbReference>
<dbReference type="GO" id="GO:0016192">
    <property type="term" value="P:vesicle-mediated transport"/>
    <property type="evidence" value="ECO:0007669"/>
    <property type="project" value="TreeGrafter"/>
</dbReference>
<dbReference type="SUPFAM" id="SSF51905">
    <property type="entry name" value="FAD/NAD(P)-binding domain"/>
    <property type="match status" value="2"/>
</dbReference>
<accession>A0A196S7N4</accession>
<dbReference type="PRINTS" id="PR00891">
    <property type="entry name" value="RABGDIREP"/>
</dbReference>
<dbReference type="EMBL" id="LXWW01000563">
    <property type="protein sequence ID" value="OAO12087.1"/>
    <property type="molecule type" value="Genomic_DNA"/>
</dbReference>
<dbReference type="OrthoDB" id="9446342at2759"/>
<dbReference type="GO" id="GO:0005737">
    <property type="term" value="C:cytoplasm"/>
    <property type="evidence" value="ECO:0007669"/>
    <property type="project" value="TreeGrafter"/>
</dbReference>
<organism evidence="3 4">
    <name type="scientific">Blastocystis sp. subtype 1 (strain ATCC 50177 / NandII)</name>
    <dbReference type="NCBI Taxonomy" id="478820"/>
    <lineage>
        <taxon>Eukaryota</taxon>
        <taxon>Sar</taxon>
        <taxon>Stramenopiles</taxon>
        <taxon>Bigyra</taxon>
        <taxon>Opalozoa</taxon>
        <taxon>Opalinata</taxon>
        <taxon>Blastocystidae</taxon>
        <taxon>Blastocystis</taxon>
    </lineage>
</organism>
<comment type="similarity">
    <text evidence="1 2">Belongs to the Rab GDI family.</text>
</comment>
<dbReference type="InterPro" id="IPR018203">
    <property type="entry name" value="GDP_dissociation_inhibitor"/>
</dbReference>
<comment type="caution">
    <text evidence="3">The sequence shown here is derived from an EMBL/GenBank/DDBJ whole genome shotgun (WGS) entry which is preliminary data.</text>
</comment>
<evidence type="ECO:0000313" key="3">
    <source>
        <dbReference type="EMBL" id="OAO12087.1"/>
    </source>
</evidence>
<dbReference type="PRINTS" id="PR00892">
    <property type="entry name" value="RABGDI"/>
</dbReference>
<dbReference type="Pfam" id="PF00996">
    <property type="entry name" value="GDI"/>
    <property type="match status" value="1"/>
</dbReference>
<dbReference type="SUPFAM" id="SSF54373">
    <property type="entry name" value="FAD-linked reductases, C-terminal domain"/>
    <property type="match status" value="1"/>
</dbReference>
<dbReference type="AlphaFoldDB" id="A0A196S7N4"/>
<dbReference type="Gene3D" id="1.10.405.10">
    <property type="entry name" value="Guanine Nucleotide Dissociation Inhibitor, domain 1"/>
    <property type="match status" value="1"/>
</dbReference>
<dbReference type="InterPro" id="IPR000806">
    <property type="entry name" value="RabGDI"/>
</dbReference>
<keyword evidence="4" id="KW-1185">Reference proteome</keyword>
<dbReference type="Gene3D" id="3.30.519.10">
    <property type="entry name" value="Guanine Nucleotide Dissociation Inhibitor, domain 2"/>
    <property type="match status" value="1"/>
</dbReference>
<dbReference type="GO" id="GO:0005093">
    <property type="term" value="F:Rab GDP-dissociation inhibitor activity"/>
    <property type="evidence" value="ECO:0007669"/>
    <property type="project" value="InterPro"/>
</dbReference>
<dbReference type="GO" id="GO:0007264">
    <property type="term" value="P:small GTPase-mediated signal transduction"/>
    <property type="evidence" value="ECO:0007669"/>
    <property type="project" value="InterPro"/>
</dbReference>
<dbReference type="FunFam" id="1.10.405.10:FF:000011">
    <property type="entry name" value="Rab GDP dissociation inhibitor"/>
    <property type="match status" value="1"/>
</dbReference>
<evidence type="ECO:0000256" key="1">
    <source>
        <dbReference type="ARBA" id="ARBA00005593"/>
    </source>
</evidence>
<evidence type="ECO:0000313" key="4">
    <source>
        <dbReference type="Proteomes" id="UP000078348"/>
    </source>
</evidence>
<name>A0A196S7N4_BLAHN</name>
<gene>
    <name evidence="3" type="ORF">AV274_6221</name>
</gene>
<proteinExistence type="inferred from homology"/>
<evidence type="ECO:0000256" key="2">
    <source>
        <dbReference type="RuleBase" id="RU363124"/>
    </source>
</evidence>
<dbReference type="PANTHER" id="PTHR11787">
    <property type="entry name" value="RAB GDP-DISSOCIATION INHIBITOR"/>
    <property type="match status" value="1"/>
</dbReference>
<dbReference type="Proteomes" id="UP000078348">
    <property type="component" value="Unassembled WGS sequence"/>
</dbReference>
<reference evidence="3 4" key="1">
    <citation type="submission" date="2016-05" db="EMBL/GenBank/DDBJ databases">
        <title>Nuclear genome of Blastocystis sp. subtype 1 NandII.</title>
        <authorList>
            <person name="Gentekaki E."/>
            <person name="Curtis B."/>
            <person name="Stairs C."/>
            <person name="Eme L."/>
            <person name="Herman E."/>
            <person name="Klimes V."/>
            <person name="Arias M.C."/>
            <person name="Elias M."/>
            <person name="Hilliou F."/>
            <person name="Klute M."/>
            <person name="Malik S.-B."/>
            <person name="Pightling A."/>
            <person name="Rachubinski R."/>
            <person name="Salas D."/>
            <person name="Schlacht A."/>
            <person name="Suga H."/>
            <person name="Archibald J."/>
            <person name="Ball S.G."/>
            <person name="Clark G."/>
            <person name="Dacks J."/>
            <person name="Van Der Giezen M."/>
            <person name="Tsaousis A."/>
            <person name="Roger A."/>
        </authorList>
    </citation>
    <scope>NUCLEOTIDE SEQUENCE [LARGE SCALE GENOMIC DNA]</scope>
    <source>
        <strain evidence="4">ATCC 50177 / NandII</strain>
    </source>
</reference>
<dbReference type="STRING" id="478820.A0A196S7N4"/>
<sequence length="473" mass="52585">MSAEKTIELNGKAYPMLADGEYDCIILGTGLKECMLAGLLSKKGMKVMVLDRNNYYGGECASLNLDELYKKFDKEESEKAKKKLGNSRDYCVDLIPKFIMSCGKLSDILYITGVTNYLEFQCVDGSYVYSGKTKQTSKMPTTPDEAMKSPLLSIMQKLKFKSFLTALSHFEIPGEDGVDSDEDVPLNRMTMRELYKKYGLDENSQAFTGHAMALQLNDDYLDEPATDIVKAIKLYGYSVNAYGKSPFIYPLYGLGGLPEGFSRLCGLNGGVFILNHDIDSIEYEDGKVAGVVSQGQAARAKMLIGDPSYFSEELMKKTGKVVRSICLLDHPIESVDGAKSCQIIIPASQVEKAGYKKRESDIYVSCVSYKHKVCAKGIYIAIVSTTVETKKPEKELEPGIDLLGKIIDRFDSVVTTYRPRSTTKKSNVFITTSYDATSHFETVADDVLAVYKQVTGEHLDLHVNRDEDDEDEE</sequence>
<dbReference type="InterPro" id="IPR036188">
    <property type="entry name" value="FAD/NAD-bd_sf"/>
</dbReference>